<keyword evidence="6 7" id="KW-0961">Cell wall biogenesis/degradation</keyword>
<dbReference type="InterPro" id="IPR038063">
    <property type="entry name" value="Transpep_catalytic_dom"/>
</dbReference>
<evidence type="ECO:0000313" key="10">
    <source>
        <dbReference type="EMBL" id="GAA5068118.1"/>
    </source>
</evidence>
<dbReference type="NCBIfam" id="NF004785">
    <property type="entry name" value="PRK06132.1-2"/>
    <property type="match status" value="1"/>
</dbReference>
<comment type="similarity">
    <text evidence="2">Belongs to the YkuD family.</text>
</comment>
<reference evidence="11" key="1">
    <citation type="journal article" date="2019" name="Int. J. Syst. Evol. Microbiol.">
        <title>The Global Catalogue of Microorganisms (GCM) 10K type strain sequencing project: providing services to taxonomists for standard genome sequencing and annotation.</title>
        <authorList>
            <consortium name="The Broad Institute Genomics Platform"/>
            <consortium name="The Broad Institute Genome Sequencing Center for Infectious Disease"/>
            <person name="Wu L."/>
            <person name="Ma J."/>
        </authorList>
    </citation>
    <scope>NUCLEOTIDE SEQUENCE [LARGE SCALE GENOMIC DNA]</scope>
    <source>
        <strain evidence="11">JCM 18015</strain>
    </source>
</reference>
<feature type="active site" description="Proton donor/acceptor" evidence="7">
    <location>
        <position position="129"/>
    </location>
</feature>
<evidence type="ECO:0000256" key="5">
    <source>
        <dbReference type="ARBA" id="ARBA00022984"/>
    </source>
</evidence>
<gene>
    <name evidence="10" type="ORF">GCM10023209_08370</name>
</gene>
<name>A0ABP9L2A0_9RHOB</name>
<dbReference type="Pfam" id="PF03734">
    <property type="entry name" value="YkuD"/>
    <property type="match status" value="1"/>
</dbReference>
<comment type="caution">
    <text evidence="10">The sequence shown here is derived from an EMBL/GenBank/DDBJ whole genome shotgun (WGS) entry which is preliminary data.</text>
</comment>
<accession>A0ABP9L2A0</accession>
<keyword evidence="4 7" id="KW-0133">Cell shape</keyword>
<sequence length="344" mass="37575">MKTDRRTVTLSLAAALGLPAIPLRAQSNAEEEVVFDVANMLPGDFTWHPEREPQGAVAVICSIPEQRVHVYRNGIRIGVSTCSTGRPGHETPTGVFTVLQKDADHRSSTYNNAPMPNMNRLTWGGIALHAGNLPGYPASHGCIRLPLEFSALLFEVTHIGTPVIISGARNDPWELIHPGFVLSGLAEADMEEAVAGLDGRSHPSDWTSGADYPVTAVLATRADRKIILMEDGRKLVESSIEIDDDRPLGEHVLVMQGSRETGLHWTGLTHHPDPEHPLWPEEQVLNRLRVPEAFSQAMMARLHPGLVLVVSDLAATPDRQSGRDFVIMTGETLTSPRPLPNPRD</sequence>
<feature type="domain" description="L,D-TPase catalytic" evidence="9">
    <location>
        <begin position="57"/>
        <end position="166"/>
    </location>
</feature>
<feature type="signal peptide" evidence="8">
    <location>
        <begin position="1"/>
        <end position="25"/>
    </location>
</feature>
<keyword evidence="3" id="KW-0808">Transferase</keyword>
<keyword evidence="5 7" id="KW-0573">Peptidoglycan synthesis</keyword>
<dbReference type="PANTHER" id="PTHR30582:SF2">
    <property type="entry name" value="L,D-TRANSPEPTIDASE YCIB-RELATED"/>
    <property type="match status" value="1"/>
</dbReference>
<dbReference type="PIRSF" id="PIRSF029342">
    <property type="entry name" value="UCP029342_ErfK/YbiS/YcfS/YnhG"/>
    <property type="match status" value="1"/>
</dbReference>
<evidence type="ECO:0000256" key="6">
    <source>
        <dbReference type="ARBA" id="ARBA00023316"/>
    </source>
</evidence>
<keyword evidence="11" id="KW-1185">Reference proteome</keyword>
<dbReference type="PROSITE" id="PS52029">
    <property type="entry name" value="LD_TPASE"/>
    <property type="match status" value="1"/>
</dbReference>
<proteinExistence type="inferred from homology"/>
<dbReference type="Gene3D" id="2.40.440.10">
    <property type="entry name" value="L,D-transpeptidase catalytic domain-like"/>
    <property type="match status" value="1"/>
</dbReference>
<feature type="chain" id="PRO_5045829643" evidence="8">
    <location>
        <begin position="26"/>
        <end position="344"/>
    </location>
</feature>
<evidence type="ECO:0000256" key="1">
    <source>
        <dbReference type="ARBA" id="ARBA00004752"/>
    </source>
</evidence>
<dbReference type="InterPro" id="IPR016915">
    <property type="entry name" value="UCP029342"/>
</dbReference>
<organism evidence="10 11">
    <name type="scientific">[Roseibacterium] beibuensis</name>
    <dbReference type="NCBI Taxonomy" id="1193142"/>
    <lineage>
        <taxon>Bacteria</taxon>
        <taxon>Pseudomonadati</taxon>
        <taxon>Pseudomonadota</taxon>
        <taxon>Alphaproteobacteria</taxon>
        <taxon>Rhodobacterales</taxon>
        <taxon>Roseobacteraceae</taxon>
        <taxon>Roseicyclus</taxon>
    </lineage>
</organism>
<dbReference type="CDD" id="cd16913">
    <property type="entry name" value="YkuD_like"/>
    <property type="match status" value="1"/>
</dbReference>
<evidence type="ECO:0000256" key="2">
    <source>
        <dbReference type="ARBA" id="ARBA00005992"/>
    </source>
</evidence>
<dbReference type="InterPro" id="IPR005490">
    <property type="entry name" value="LD_TPept_cat_dom"/>
</dbReference>
<dbReference type="EMBL" id="BAABHW010000001">
    <property type="protein sequence ID" value="GAA5068118.1"/>
    <property type="molecule type" value="Genomic_DNA"/>
</dbReference>
<feature type="active site" description="Nucleophile" evidence="7">
    <location>
        <position position="142"/>
    </location>
</feature>
<evidence type="ECO:0000313" key="11">
    <source>
        <dbReference type="Proteomes" id="UP001499910"/>
    </source>
</evidence>
<keyword evidence="8" id="KW-0732">Signal</keyword>
<evidence type="ECO:0000256" key="7">
    <source>
        <dbReference type="PROSITE-ProRule" id="PRU01373"/>
    </source>
</evidence>
<protein>
    <submittedName>
        <fullName evidence="10">L,D-transpeptidase</fullName>
    </submittedName>
</protein>
<dbReference type="InterPro" id="IPR050979">
    <property type="entry name" value="LD-transpeptidase"/>
</dbReference>
<comment type="pathway">
    <text evidence="1 7">Cell wall biogenesis; peptidoglycan biosynthesis.</text>
</comment>
<dbReference type="PANTHER" id="PTHR30582">
    <property type="entry name" value="L,D-TRANSPEPTIDASE"/>
    <property type="match status" value="1"/>
</dbReference>
<evidence type="ECO:0000256" key="3">
    <source>
        <dbReference type="ARBA" id="ARBA00022679"/>
    </source>
</evidence>
<evidence type="ECO:0000256" key="8">
    <source>
        <dbReference type="SAM" id="SignalP"/>
    </source>
</evidence>
<dbReference type="RefSeq" id="WP_259546491.1">
    <property type="nucleotide sequence ID" value="NZ_BAABHW010000001.1"/>
</dbReference>
<evidence type="ECO:0000259" key="9">
    <source>
        <dbReference type="PROSITE" id="PS52029"/>
    </source>
</evidence>
<dbReference type="Proteomes" id="UP001499910">
    <property type="component" value="Unassembled WGS sequence"/>
</dbReference>
<evidence type="ECO:0000256" key="4">
    <source>
        <dbReference type="ARBA" id="ARBA00022960"/>
    </source>
</evidence>
<dbReference type="SUPFAM" id="SSF141523">
    <property type="entry name" value="L,D-transpeptidase catalytic domain-like"/>
    <property type="match status" value="1"/>
</dbReference>